<evidence type="ECO:0000313" key="1">
    <source>
        <dbReference type="EMBL" id="EIW83806.1"/>
    </source>
</evidence>
<evidence type="ECO:0008006" key="3">
    <source>
        <dbReference type="Google" id="ProtNLM"/>
    </source>
</evidence>
<proteinExistence type="predicted"/>
<dbReference type="AlphaFoldDB" id="A0A5M3MXJ0"/>
<accession>A0A5M3MXJ0</accession>
<dbReference type="KEGG" id="cput:CONPUDRAFT_80381"/>
<dbReference type="InterPro" id="IPR036291">
    <property type="entry name" value="NAD(P)-bd_dom_sf"/>
</dbReference>
<dbReference type="PANTHER" id="PTHR40129:SF2">
    <property type="entry name" value="KETOPANTOATE REDUCTASE N-TERMINAL DOMAIN-CONTAINING PROTEIN"/>
    <property type="match status" value="1"/>
</dbReference>
<dbReference type="EMBL" id="JH711575">
    <property type="protein sequence ID" value="EIW83806.1"/>
    <property type="molecule type" value="Genomic_DNA"/>
</dbReference>
<name>A0A5M3MXJ0_CONPW</name>
<keyword evidence="2" id="KW-1185">Reference proteome</keyword>
<dbReference type="RefSeq" id="XP_007765467.1">
    <property type="nucleotide sequence ID" value="XM_007767277.1"/>
</dbReference>
<sequence>MALLEILVLGAGWTGEFLIPLLQARKLAFEATTRDGHTIAGADTIAWAFNPDDKEQKDISKLPLAKNVVIVFPLKGVGQSKLLIESYSKVHGVSPSDVHFIQLGSTGIWDLPRDKLSDPAWPWVTRHSPFNTSNDRAIAEDELLTYGGCVLNLSGLWGGKRDPKNWVSRGTVGGTKEAVESKKSLHLIHGEDVARAIVAVTSNWGAATRDGKGRWMLTDGFVYDWWSLFAGWADLTGETSSGDNVDRSPSQQAQWVYELMQEQGVRALPRSMETLGRCYDTREFWSTFQLAPLKARA</sequence>
<dbReference type="Gene3D" id="3.40.50.720">
    <property type="entry name" value="NAD(P)-binding Rossmann-like Domain"/>
    <property type="match status" value="1"/>
</dbReference>
<dbReference type="OrthoDB" id="674948at2759"/>
<dbReference type="OMA" id="DWWSLFA"/>
<gene>
    <name evidence="1" type="ORF">CONPUDRAFT_80381</name>
</gene>
<dbReference type="GeneID" id="19210078"/>
<reference evidence="2" key="1">
    <citation type="journal article" date="2012" name="Science">
        <title>The Paleozoic origin of enzymatic lignin decomposition reconstructed from 31 fungal genomes.</title>
        <authorList>
            <person name="Floudas D."/>
            <person name="Binder M."/>
            <person name="Riley R."/>
            <person name="Barry K."/>
            <person name="Blanchette R.A."/>
            <person name="Henrissat B."/>
            <person name="Martinez A.T."/>
            <person name="Otillar R."/>
            <person name="Spatafora J.W."/>
            <person name="Yadav J.S."/>
            <person name="Aerts A."/>
            <person name="Benoit I."/>
            <person name="Boyd A."/>
            <person name="Carlson A."/>
            <person name="Copeland A."/>
            <person name="Coutinho P.M."/>
            <person name="de Vries R.P."/>
            <person name="Ferreira P."/>
            <person name="Findley K."/>
            <person name="Foster B."/>
            <person name="Gaskell J."/>
            <person name="Glotzer D."/>
            <person name="Gorecki P."/>
            <person name="Heitman J."/>
            <person name="Hesse C."/>
            <person name="Hori C."/>
            <person name="Igarashi K."/>
            <person name="Jurgens J.A."/>
            <person name="Kallen N."/>
            <person name="Kersten P."/>
            <person name="Kohler A."/>
            <person name="Kuees U."/>
            <person name="Kumar T.K.A."/>
            <person name="Kuo A."/>
            <person name="LaButti K."/>
            <person name="Larrondo L.F."/>
            <person name="Lindquist E."/>
            <person name="Ling A."/>
            <person name="Lombard V."/>
            <person name="Lucas S."/>
            <person name="Lundell T."/>
            <person name="Martin R."/>
            <person name="McLaughlin D.J."/>
            <person name="Morgenstern I."/>
            <person name="Morin E."/>
            <person name="Murat C."/>
            <person name="Nagy L.G."/>
            <person name="Nolan M."/>
            <person name="Ohm R.A."/>
            <person name="Patyshakuliyeva A."/>
            <person name="Rokas A."/>
            <person name="Ruiz-Duenas F.J."/>
            <person name="Sabat G."/>
            <person name="Salamov A."/>
            <person name="Samejima M."/>
            <person name="Schmutz J."/>
            <person name="Slot J.C."/>
            <person name="St John F."/>
            <person name="Stenlid J."/>
            <person name="Sun H."/>
            <person name="Sun S."/>
            <person name="Syed K."/>
            <person name="Tsang A."/>
            <person name="Wiebenga A."/>
            <person name="Young D."/>
            <person name="Pisabarro A."/>
            <person name="Eastwood D.C."/>
            <person name="Martin F."/>
            <person name="Cullen D."/>
            <person name="Grigoriev I.V."/>
            <person name="Hibbett D.S."/>
        </authorList>
    </citation>
    <scope>NUCLEOTIDE SEQUENCE [LARGE SCALE GENOMIC DNA]</scope>
    <source>
        <strain evidence="2">RWD-64-598 SS2</strain>
    </source>
</reference>
<dbReference type="PANTHER" id="PTHR40129">
    <property type="entry name" value="KETOPANTOATE REDUCTASE N-TERMINAL DOMAIN-CONTAINING PROTEIN"/>
    <property type="match status" value="1"/>
</dbReference>
<organism evidence="1 2">
    <name type="scientific">Coniophora puteana (strain RWD-64-598)</name>
    <name type="common">Brown rot fungus</name>
    <dbReference type="NCBI Taxonomy" id="741705"/>
    <lineage>
        <taxon>Eukaryota</taxon>
        <taxon>Fungi</taxon>
        <taxon>Dikarya</taxon>
        <taxon>Basidiomycota</taxon>
        <taxon>Agaricomycotina</taxon>
        <taxon>Agaricomycetes</taxon>
        <taxon>Agaricomycetidae</taxon>
        <taxon>Boletales</taxon>
        <taxon>Coniophorineae</taxon>
        <taxon>Coniophoraceae</taxon>
        <taxon>Coniophora</taxon>
    </lineage>
</organism>
<evidence type="ECO:0000313" key="2">
    <source>
        <dbReference type="Proteomes" id="UP000053558"/>
    </source>
</evidence>
<dbReference type="Proteomes" id="UP000053558">
    <property type="component" value="Unassembled WGS sequence"/>
</dbReference>
<comment type="caution">
    <text evidence="1">The sequence shown here is derived from an EMBL/GenBank/DDBJ whole genome shotgun (WGS) entry which is preliminary data.</text>
</comment>
<dbReference type="SUPFAM" id="SSF51735">
    <property type="entry name" value="NAD(P)-binding Rossmann-fold domains"/>
    <property type="match status" value="1"/>
</dbReference>
<protein>
    <recommendedName>
        <fullName evidence="3">NAD(P)-binding protein</fullName>
    </recommendedName>
</protein>